<comment type="caution">
    <text evidence="2">The sequence shown here is derived from an EMBL/GenBank/DDBJ whole genome shotgun (WGS) entry which is preliminary data.</text>
</comment>
<gene>
    <name evidence="2" type="ORF">Aco04nite_59570</name>
</gene>
<accession>A0A919SV89</accession>
<sequence length="71" mass="7982">MRPTDNAKLNRAVAKRSSLRARTAEGKARQKARRGRSFAHEARLDWQLVLKSKARGPADNAELNKLVATRD</sequence>
<dbReference type="Proteomes" id="UP000680865">
    <property type="component" value="Unassembled WGS sequence"/>
</dbReference>
<evidence type="ECO:0000313" key="3">
    <source>
        <dbReference type="Proteomes" id="UP000680865"/>
    </source>
</evidence>
<reference evidence="2" key="1">
    <citation type="submission" date="2021-03" db="EMBL/GenBank/DDBJ databases">
        <title>Whole genome shotgun sequence of Actinoplanes consettensis NBRC 14913.</title>
        <authorList>
            <person name="Komaki H."/>
            <person name="Tamura T."/>
        </authorList>
    </citation>
    <scope>NUCLEOTIDE SEQUENCE</scope>
    <source>
        <strain evidence="2">NBRC 14913</strain>
    </source>
</reference>
<dbReference type="AlphaFoldDB" id="A0A919SV89"/>
<evidence type="ECO:0000313" key="2">
    <source>
        <dbReference type="EMBL" id="GIM78274.1"/>
    </source>
</evidence>
<protein>
    <submittedName>
        <fullName evidence="2">Uncharacterized protein</fullName>
    </submittedName>
</protein>
<name>A0A919SV89_9ACTN</name>
<evidence type="ECO:0000256" key="1">
    <source>
        <dbReference type="SAM" id="MobiDB-lite"/>
    </source>
</evidence>
<feature type="region of interest" description="Disordered" evidence="1">
    <location>
        <begin position="1"/>
        <end position="37"/>
    </location>
</feature>
<keyword evidence="3" id="KW-1185">Reference proteome</keyword>
<organism evidence="2 3">
    <name type="scientific">Winogradskya consettensis</name>
    <dbReference type="NCBI Taxonomy" id="113560"/>
    <lineage>
        <taxon>Bacteria</taxon>
        <taxon>Bacillati</taxon>
        <taxon>Actinomycetota</taxon>
        <taxon>Actinomycetes</taxon>
        <taxon>Micromonosporales</taxon>
        <taxon>Micromonosporaceae</taxon>
        <taxon>Winogradskya</taxon>
    </lineage>
</organism>
<dbReference type="RefSeq" id="WP_213000513.1">
    <property type="nucleotide sequence ID" value="NZ_BAAATW010000001.1"/>
</dbReference>
<proteinExistence type="predicted"/>
<dbReference type="EMBL" id="BOQP01000034">
    <property type="protein sequence ID" value="GIM78274.1"/>
    <property type="molecule type" value="Genomic_DNA"/>
</dbReference>